<keyword evidence="1" id="KW-0812">Transmembrane</keyword>
<comment type="caution">
    <text evidence="2">The sequence shown here is derived from an EMBL/GenBank/DDBJ whole genome shotgun (WGS) entry which is preliminary data.</text>
</comment>
<evidence type="ECO:0000313" key="2">
    <source>
        <dbReference type="EMBL" id="CAD8114484.1"/>
    </source>
</evidence>
<feature type="transmembrane region" description="Helical" evidence="1">
    <location>
        <begin position="222"/>
        <end position="241"/>
    </location>
</feature>
<keyword evidence="1" id="KW-1133">Transmembrane helix</keyword>
<gene>
    <name evidence="2" type="ORF">PSON_ATCC_30995.1.T1060033</name>
</gene>
<keyword evidence="3" id="KW-1185">Reference proteome</keyword>
<keyword evidence="1" id="KW-0472">Membrane</keyword>
<dbReference type="Proteomes" id="UP000692954">
    <property type="component" value="Unassembled WGS sequence"/>
</dbReference>
<evidence type="ECO:0000313" key="3">
    <source>
        <dbReference type="Proteomes" id="UP000692954"/>
    </source>
</evidence>
<evidence type="ECO:0008006" key="4">
    <source>
        <dbReference type="Google" id="ProtNLM"/>
    </source>
</evidence>
<dbReference type="EMBL" id="CAJJDN010000106">
    <property type="protein sequence ID" value="CAD8114484.1"/>
    <property type="molecule type" value="Genomic_DNA"/>
</dbReference>
<organism evidence="2 3">
    <name type="scientific">Paramecium sonneborni</name>
    <dbReference type="NCBI Taxonomy" id="65129"/>
    <lineage>
        <taxon>Eukaryota</taxon>
        <taxon>Sar</taxon>
        <taxon>Alveolata</taxon>
        <taxon>Ciliophora</taxon>
        <taxon>Intramacronucleata</taxon>
        <taxon>Oligohymenophorea</taxon>
        <taxon>Peniculida</taxon>
        <taxon>Parameciidae</taxon>
        <taxon>Paramecium</taxon>
    </lineage>
</organism>
<reference evidence="2" key="1">
    <citation type="submission" date="2021-01" db="EMBL/GenBank/DDBJ databases">
        <authorList>
            <consortium name="Genoscope - CEA"/>
            <person name="William W."/>
        </authorList>
    </citation>
    <scope>NUCLEOTIDE SEQUENCE</scope>
</reference>
<dbReference type="AlphaFoldDB" id="A0A8S1QH14"/>
<feature type="transmembrane region" description="Helical" evidence="1">
    <location>
        <begin position="392"/>
        <end position="415"/>
    </location>
</feature>
<evidence type="ECO:0000256" key="1">
    <source>
        <dbReference type="SAM" id="Phobius"/>
    </source>
</evidence>
<accession>A0A8S1QH14</accession>
<sequence length="837" mass="100635">MIMGGLSYLKINPIIYFYNRDESIRQFSFSEINKYLQLSGEDKFRNPCILFKERTKSVIMVRDLIFHRVALFSMMITMTIQTIPQLFIQGFYNTQIGLWDAFNVFSFLFQYLTQSITFSNNNLLYSLQPIDQCKQNYNLSQKKSNQNSFKKQNNCQNLIKNIWDLWNHFISILIQVDSPLIKKKDFEYLANRLKQKEQVFYTMIKIAQDFCRIYFRIFQTQFLNFNITKILIFYGILKYWILMQKRRKYKGYHLLKSKNNCWLVSRQFRGGNRLIVIQQQYQKLAETSQEIIEEAMIEINTIIKKTLFQQTVRNIKFFLTLYDYYQTWNKLNWFQFKYQNYLVIVKFSIIYLSEENDMFIIHQQFQLQLIQFYRWCHLQYFKKYSKHLMSQVFLFGIFNFFKVWDIVMICLFLLLDRFRQVVKESLVLLHTQSSKIMPQNLRQLSHLGIQFNMVAIDMKNFLEIINQPFYQAVVWRTNVEEALNKIPQFFVYILSLSSKEVTGTWVISFIQQMKETLIFEHSFSGLIFLINFVFKLNIKLNSIGISQILLNCFNSQGKVFKRKIYFQNQAKNINFFQLCRLKKKSFQLNLDMFLLQQQSILEIDQAQRLFFMGPGLNDLIRCLKVIDPAHIPHINAILSNSPQKLQFLQLQIESTIVQSMQIVVERQSFLKAFSFSYYQITPQHNNRAAIAQQTNFNVDEQFLRLDRYDFDQFYFEVSVLQVEIFQGIYFKQCNPQIFQFQTNLISTQLKTLDITFENIYLDFQQYYFQNLTGLKMILKRCLFVKNELKRLLYSLNNSTIYVHIDMSLQGLQAFTPSEQKDLVERLERQQNDVFIKI</sequence>
<proteinExistence type="predicted"/>
<name>A0A8S1QH14_9CILI</name>
<protein>
    <recommendedName>
        <fullName evidence="4">Transmembrane protein</fullName>
    </recommendedName>
</protein>